<proteinExistence type="predicted"/>
<sequence>MTELDYLTKDAFLEFKKLYPQIPKTEMLKVMSKALGYKSFGHLKREFNIDSNGNFLNKKNEDYTDWPLDVSHYGFLFNEFMLMKHLKIDYKDALELKISLDNHHIFHNSNDGNINYCDLNIIEEGLEKLMNEEYFRLMADWPIRFYCRREKNCAISYRTDTKTGSFIWFDSFSLVYHKIFGDKLFLFVESLFRLFLSFDNVVFLENLHTSMMKYNKPLYKFFIKNFSYLEVETSTNRFHGKALFFNSSRNDFVPEAPIPINRFE</sequence>
<dbReference type="Proteomes" id="UP001597526">
    <property type="component" value="Unassembled WGS sequence"/>
</dbReference>
<evidence type="ECO:0000313" key="1">
    <source>
        <dbReference type="EMBL" id="MFD2588146.1"/>
    </source>
</evidence>
<dbReference type="EMBL" id="JBHULB010000068">
    <property type="protein sequence ID" value="MFD2588146.1"/>
    <property type="molecule type" value="Genomic_DNA"/>
</dbReference>
<accession>A0ABW5MZA4</accession>
<organism evidence="1 2">
    <name type="scientific">Croceitalea marina</name>
    <dbReference type="NCBI Taxonomy" id="1775166"/>
    <lineage>
        <taxon>Bacteria</taxon>
        <taxon>Pseudomonadati</taxon>
        <taxon>Bacteroidota</taxon>
        <taxon>Flavobacteriia</taxon>
        <taxon>Flavobacteriales</taxon>
        <taxon>Flavobacteriaceae</taxon>
        <taxon>Croceitalea</taxon>
    </lineage>
</organism>
<reference evidence="2" key="1">
    <citation type="journal article" date="2019" name="Int. J. Syst. Evol. Microbiol.">
        <title>The Global Catalogue of Microorganisms (GCM) 10K type strain sequencing project: providing services to taxonomists for standard genome sequencing and annotation.</title>
        <authorList>
            <consortium name="The Broad Institute Genomics Platform"/>
            <consortium name="The Broad Institute Genome Sequencing Center for Infectious Disease"/>
            <person name="Wu L."/>
            <person name="Ma J."/>
        </authorList>
    </citation>
    <scope>NUCLEOTIDE SEQUENCE [LARGE SCALE GENOMIC DNA]</scope>
    <source>
        <strain evidence="2">KCTC 52368</strain>
    </source>
</reference>
<gene>
    <name evidence="1" type="ORF">ACFSQJ_14475</name>
</gene>
<comment type="caution">
    <text evidence="1">The sequence shown here is derived from an EMBL/GenBank/DDBJ whole genome shotgun (WGS) entry which is preliminary data.</text>
</comment>
<keyword evidence="2" id="KW-1185">Reference proteome</keyword>
<name>A0ABW5MZA4_9FLAO</name>
<evidence type="ECO:0000313" key="2">
    <source>
        <dbReference type="Proteomes" id="UP001597526"/>
    </source>
</evidence>
<protein>
    <submittedName>
        <fullName evidence="1">Uncharacterized protein</fullName>
    </submittedName>
</protein>
<dbReference type="RefSeq" id="WP_339142045.1">
    <property type="nucleotide sequence ID" value="NZ_JBHULB010000068.1"/>
</dbReference>